<organism evidence="1 2">
    <name type="scientific">Morganella morganii</name>
    <name type="common">Proteus morganii</name>
    <dbReference type="NCBI Taxonomy" id="582"/>
    <lineage>
        <taxon>Bacteria</taxon>
        <taxon>Pseudomonadati</taxon>
        <taxon>Pseudomonadota</taxon>
        <taxon>Gammaproteobacteria</taxon>
        <taxon>Enterobacterales</taxon>
        <taxon>Morganellaceae</taxon>
        <taxon>Morganella</taxon>
    </lineage>
</organism>
<evidence type="ECO:0000313" key="2">
    <source>
        <dbReference type="Proteomes" id="UP000650477"/>
    </source>
</evidence>
<reference evidence="1" key="1">
    <citation type="submission" date="2017-12" db="EMBL/GenBank/DDBJ databases">
        <title>Genome sequencing and analysis.</title>
        <authorList>
            <person name="Huang Y.-T."/>
        </authorList>
    </citation>
    <scope>NUCLEOTIDE SEQUENCE</scope>
    <source>
        <strain evidence="1">VGH116</strain>
    </source>
</reference>
<comment type="caution">
    <text evidence="1">The sequence shown here is derived from an EMBL/GenBank/DDBJ whole genome shotgun (WGS) entry which is preliminary data.</text>
</comment>
<sequence>MKGTALLARWFRWQPGEIDRLLTDEFEAYIDEANRQIKLEYGDK</sequence>
<protein>
    <submittedName>
        <fullName evidence="1">GpE family phage tail protein</fullName>
    </submittedName>
</protein>
<dbReference type="Proteomes" id="UP000650477">
    <property type="component" value="Unassembled WGS sequence"/>
</dbReference>
<proteinExistence type="predicted"/>
<name>A0A8I0U336_MORMO</name>
<evidence type="ECO:0000313" key="1">
    <source>
        <dbReference type="EMBL" id="MBE8611530.1"/>
    </source>
</evidence>
<accession>A0A8I0U336</accession>
<dbReference type="AlphaFoldDB" id="A0A8I0U336"/>
<dbReference type="EMBL" id="PKLF01000003">
    <property type="protein sequence ID" value="MBE8611530.1"/>
    <property type="molecule type" value="Genomic_DNA"/>
</dbReference>
<gene>
    <name evidence="1" type="ORF">CYG68_03755</name>
</gene>